<gene>
    <name evidence="1" type="ORF">C8F04DRAFT_983031</name>
</gene>
<feature type="non-terminal residue" evidence="1">
    <location>
        <position position="211"/>
    </location>
</feature>
<dbReference type="Proteomes" id="UP001218188">
    <property type="component" value="Unassembled WGS sequence"/>
</dbReference>
<accession>A0AAD6WKX2</accession>
<keyword evidence="2" id="KW-1185">Reference proteome</keyword>
<proteinExistence type="predicted"/>
<dbReference type="EMBL" id="JARJCM010000599">
    <property type="protein sequence ID" value="KAJ7016087.1"/>
    <property type="molecule type" value="Genomic_DNA"/>
</dbReference>
<sequence length="211" mass="23455">SKRPNHRRAGSMELGRLVAAITTTFERALRSSMRVRSCDMTRRSSSPLTRTFTFSRLGAIESISSMKIMAGELLSASSNTFRRLLSLSSAILLMISRPLMRKKKAPVSLATARAMRLLKRDLPLWITVSCATMQSSAGSGFCHLEFDCSHATADECQWTRLPYFMTRQAWTLTRSPSLTRLSRATSSTLNTAPEDGVAPFIPPFSTVVSKW</sequence>
<dbReference type="PANTHER" id="PTHR37449">
    <property type="match status" value="1"/>
</dbReference>
<reference evidence="1" key="1">
    <citation type="submission" date="2023-03" db="EMBL/GenBank/DDBJ databases">
        <title>Massive genome expansion in bonnet fungi (Mycena s.s.) driven by repeated elements and novel gene families across ecological guilds.</title>
        <authorList>
            <consortium name="Lawrence Berkeley National Laboratory"/>
            <person name="Harder C.B."/>
            <person name="Miyauchi S."/>
            <person name="Viragh M."/>
            <person name="Kuo A."/>
            <person name="Thoen E."/>
            <person name="Andreopoulos B."/>
            <person name="Lu D."/>
            <person name="Skrede I."/>
            <person name="Drula E."/>
            <person name="Henrissat B."/>
            <person name="Morin E."/>
            <person name="Kohler A."/>
            <person name="Barry K."/>
            <person name="LaButti K."/>
            <person name="Morin E."/>
            <person name="Salamov A."/>
            <person name="Lipzen A."/>
            <person name="Mereny Z."/>
            <person name="Hegedus B."/>
            <person name="Baldrian P."/>
            <person name="Stursova M."/>
            <person name="Weitz H."/>
            <person name="Taylor A."/>
            <person name="Grigoriev I.V."/>
            <person name="Nagy L.G."/>
            <person name="Martin F."/>
            <person name="Kauserud H."/>
        </authorList>
    </citation>
    <scope>NUCLEOTIDE SEQUENCE</scope>
    <source>
        <strain evidence="1">CBHHK200</strain>
    </source>
</reference>
<dbReference type="AlphaFoldDB" id="A0AAD6WKX2"/>
<protein>
    <submittedName>
        <fullName evidence="1">Uncharacterized protein</fullName>
    </submittedName>
</protein>
<name>A0AAD6WKX2_9AGAR</name>
<organism evidence="1 2">
    <name type="scientific">Mycena alexandri</name>
    <dbReference type="NCBI Taxonomy" id="1745969"/>
    <lineage>
        <taxon>Eukaryota</taxon>
        <taxon>Fungi</taxon>
        <taxon>Dikarya</taxon>
        <taxon>Basidiomycota</taxon>
        <taxon>Agaricomycotina</taxon>
        <taxon>Agaricomycetes</taxon>
        <taxon>Agaricomycetidae</taxon>
        <taxon>Agaricales</taxon>
        <taxon>Marasmiineae</taxon>
        <taxon>Mycenaceae</taxon>
        <taxon>Mycena</taxon>
    </lineage>
</organism>
<evidence type="ECO:0000313" key="2">
    <source>
        <dbReference type="Proteomes" id="UP001218188"/>
    </source>
</evidence>
<comment type="caution">
    <text evidence="1">The sequence shown here is derived from an EMBL/GenBank/DDBJ whole genome shotgun (WGS) entry which is preliminary data.</text>
</comment>
<evidence type="ECO:0000313" key="1">
    <source>
        <dbReference type="EMBL" id="KAJ7016087.1"/>
    </source>
</evidence>
<dbReference type="PANTHER" id="PTHR37449:SF1">
    <property type="entry name" value="OS02G0159950 PROTEIN"/>
    <property type="match status" value="1"/>
</dbReference>